<evidence type="ECO:0008006" key="12">
    <source>
        <dbReference type="Google" id="ProtNLM"/>
    </source>
</evidence>
<dbReference type="InterPro" id="IPR025857">
    <property type="entry name" value="MacB_PCD"/>
</dbReference>
<dbReference type="PANTHER" id="PTHR30572:SF4">
    <property type="entry name" value="ABC TRANSPORTER PERMEASE YTRF"/>
    <property type="match status" value="1"/>
</dbReference>
<evidence type="ECO:0000313" key="10">
    <source>
        <dbReference type="EMBL" id="PJB58142.1"/>
    </source>
</evidence>
<evidence type="ECO:0000256" key="5">
    <source>
        <dbReference type="ARBA" id="ARBA00023136"/>
    </source>
</evidence>
<keyword evidence="2" id="KW-1003">Cell membrane</keyword>
<evidence type="ECO:0000313" key="11">
    <source>
        <dbReference type="Proteomes" id="UP000228560"/>
    </source>
</evidence>
<reference evidence="10 11" key="1">
    <citation type="submission" date="2017-09" db="EMBL/GenBank/DDBJ databases">
        <title>Depth-based differentiation of microbial function through sediment-hosted aquifers and enrichment of novel symbionts in the deep terrestrial subsurface.</title>
        <authorList>
            <person name="Probst A.J."/>
            <person name="Ladd B."/>
            <person name="Jarett J.K."/>
            <person name="Geller-Mcgrath D.E."/>
            <person name="Sieber C.M."/>
            <person name="Emerson J.B."/>
            <person name="Anantharaman K."/>
            <person name="Thomas B.C."/>
            <person name="Malmstrom R."/>
            <person name="Stieglmeier M."/>
            <person name="Klingl A."/>
            <person name="Woyke T."/>
            <person name="Ryan C.M."/>
            <person name="Banfield J.F."/>
        </authorList>
    </citation>
    <scope>NUCLEOTIDE SEQUENCE [LARGE SCALE GENOMIC DNA]</scope>
    <source>
        <strain evidence="10">CG_4_9_14_3_um_filter_33_16</strain>
    </source>
</reference>
<comment type="subcellular location">
    <subcellularLocation>
        <location evidence="1">Cell membrane</location>
        <topology evidence="1">Multi-pass membrane protein</topology>
    </subcellularLocation>
</comment>
<dbReference type="GO" id="GO:0022857">
    <property type="term" value="F:transmembrane transporter activity"/>
    <property type="evidence" value="ECO:0007669"/>
    <property type="project" value="TreeGrafter"/>
</dbReference>
<feature type="transmembrane region" description="Helical" evidence="7">
    <location>
        <begin position="307"/>
        <end position="331"/>
    </location>
</feature>
<feature type="domain" description="MacB-like periplasmic core" evidence="9">
    <location>
        <begin position="18"/>
        <end position="233"/>
    </location>
</feature>
<keyword evidence="3 7" id="KW-0812">Transmembrane</keyword>
<evidence type="ECO:0000256" key="6">
    <source>
        <dbReference type="ARBA" id="ARBA00038076"/>
    </source>
</evidence>
<evidence type="ECO:0000256" key="1">
    <source>
        <dbReference type="ARBA" id="ARBA00004651"/>
    </source>
</evidence>
<sequence length="394" mass="43206">MKFFVLAYKNLKRRKSRSFLTIGGVAVAVAVLVCLLGFNAGYQEALTSDIDKMGYQVVVTAKGCPYEAATLILNGEAGLKFMDEDIYKQIISDPDIDKITPLLAQVAYDPEKEDGKGGFNSYLGIEKSYIELKPNVQFKSGEWFSSEDANEVIMGYDAAESEQKTVGDKISIPNKDVTLIIVGIFERTATQEDGDIFLPLKTTQRIFEVGGKLTGIGIKLKQIEKISEFEERLYPMASIQVISMSQVKGTILNLVNSAKILIMSVAFIAIFVAIIGVINTILMSVFERTQEIGIMKAIGASKLDIFKLIWIETLIICTLGGIFGSIVAIFGGNFTELLVRKVMPYAPGGKLLLITPELLLFSFFGVIIIGIISGLYPAFRAASMRPIEVIRSGE</sequence>
<feature type="transmembrane region" description="Helical" evidence="7">
    <location>
        <begin position="260"/>
        <end position="286"/>
    </location>
</feature>
<dbReference type="Pfam" id="PF02687">
    <property type="entry name" value="FtsX"/>
    <property type="match status" value="1"/>
</dbReference>
<dbReference type="InterPro" id="IPR050250">
    <property type="entry name" value="Macrolide_Exporter_MacB"/>
</dbReference>
<evidence type="ECO:0000256" key="7">
    <source>
        <dbReference type="SAM" id="Phobius"/>
    </source>
</evidence>
<protein>
    <recommendedName>
        <fullName evidence="12">ABC transporter permease</fullName>
    </recommendedName>
</protein>
<accession>A0A2M8CGD0</accession>
<dbReference type="Pfam" id="PF12704">
    <property type="entry name" value="MacB_PCD"/>
    <property type="match status" value="1"/>
</dbReference>
<dbReference type="AlphaFoldDB" id="A0A2M8CGD0"/>
<dbReference type="EMBL" id="PFTV01000006">
    <property type="protein sequence ID" value="PJB58142.1"/>
    <property type="molecule type" value="Genomic_DNA"/>
</dbReference>
<keyword evidence="5 7" id="KW-0472">Membrane</keyword>
<name>A0A2M8CGD0_9BACT</name>
<dbReference type="Proteomes" id="UP000228560">
    <property type="component" value="Unassembled WGS sequence"/>
</dbReference>
<keyword evidence="4 7" id="KW-1133">Transmembrane helix</keyword>
<feature type="transmembrane region" description="Helical" evidence="7">
    <location>
        <begin position="20"/>
        <end position="42"/>
    </location>
</feature>
<feature type="domain" description="ABC3 transporter permease C-terminal" evidence="8">
    <location>
        <begin position="264"/>
        <end position="385"/>
    </location>
</feature>
<evidence type="ECO:0000259" key="8">
    <source>
        <dbReference type="Pfam" id="PF02687"/>
    </source>
</evidence>
<gene>
    <name evidence="10" type="ORF">CO097_00210</name>
</gene>
<dbReference type="GO" id="GO:0005886">
    <property type="term" value="C:plasma membrane"/>
    <property type="evidence" value="ECO:0007669"/>
    <property type="project" value="UniProtKB-SubCell"/>
</dbReference>
<dbReference type="InterPro" id="IPR003838">
    <property type="entry name" value="ABC3_permease_C"/>
</dbReference>
<comment type="caution">
    <text evidence="10">The sequence shown here is derived from an EMBL/GenBank/DDBJ whole genome shotgun (WGS) entry which is preliminary data.</text>
</comment>
<evidence type="ECO:0000256" key="2">
    <source>
        <dbReference type="ARBA" id="ARBA00022475"/>
    </source>
</evidence>
<comment type="similarity">
    <text evidence="6">Belongs to the ABC-4 integral membrane protein family.</text>
</comment>
<feature type="transmembrane region" description="Helical" evidence="7">
    <location>
        <begin position="351"/>
        <end position="376"/>
    </location>
</feature>
<evidence type="ECO:0000259" key="9">
    <source>
        <dbReference type="Pfam" id="PF12704"/>
    </source>
</evidence>
<dbReference type="PANTHER" id="PTHR30572">
    <property type="entry name" value="MEMBRANE COMPONENT OF TRANSPORTER-RELATED"/>
    <property type="match status" value="1"/>
</dbReference>
<evidence type="ECO:0000256" key="3">
    <source>
        <dbReference type="ARBA" id="ARBA00022692"/>
    </source>
</evidence>
<organism evidence="10 11">
    <name type="scientific">Candidatus Infernicultor aquiphilus</name>
    <dbReference type="NCBI Taxonomy" id="1805029"/>
    <lineage>
        <taxon>Bacteria</taxon>
        <taxon>Pseudomonadati</taxon>
        <taxon>Atribacterota</taxon>
        <taxon>Candidatus Phoenicimicrobiia</taxon>
        <taxon>Candidatus Pheonicimicrobiales</taxon>
        <taxon>Candidatus Phoenicimicrobiaceae</taxon>
        <taxon>Candidatus Infernicultor</taxon>
    </lineage>
</organism>
<evidence type="ECO:0000256" key="4">
    <source>
        <dbReference type="ARBA" id="ARBA00022989"/>
    </source>
</evidence>
<proteinExistence type="inferred from homology"/>